<comment type="caution">
    <text evidence="5">The sequence shown here is derived from an EMBL/GenBank/DDBJ whole genome shotgun (WGS) entry which is preliminary data.</text>
</comment>
<dbReference type="PANTHER" id="PTHR43025">
    <property type="entry name" value="MONOGALACTOSYLDIACYLGLYCEROL SYNTHASE"/>
    <property type="match status" value="1"/>
</dbReference>
<dbReference type="Proteomes" id="UP000182062">
    <property type="component" value="Unassembled WGS sequence"/>
</dbReference>
<dbReference type="Pfam" id="PF06925">
    <property type="entry name" value="MGDG_synth"/>
    <property type="match status" value="1"/>
</dbReference>
<evidence type="ECO:0000313" key="6">
    <source>
        <dbReference type="Proteomes" id="UP000182062"/>
    </source>
</evidence>
<dbReference type="EMBL" id="MINN01000128">
    <property type="protein sequence ID" value="OIU68805.1"/>
    <property type="molecule type" value="Genomic_DNA"/>
</dbReference>
<dbReference type="PANTHER" id="PTHR43025:SF3">
    <property type="entry name" value="MONOGALACTOSYLDIACYLGLYCEROL SYNTHASE 1, CHLOROPLASTIC"/>
    <property type="match status" value="1"/>
</dbReference>
<comment type="similarity">
    <text evidence="1">Belongs to the glycosyltransferase 28 family.</text>
</comment>
<dbReference type="InterPro" id="IPR009695">
    <property type="entry name" value="Diacylglyc_glucosyltr_N"/>
</dbReference>
<proteinExistence type="inferred from homology"/>
<evidence type="ECO:0000259" key="4">
    <source>
        <dbReference type="Pfam" id="PF06925"/>
    </source>
</evidence>
<evidence type="ECO:0000256" key="1">
    <source>
        <dbReference type="ARBA" id="ARBA00006962"/>
    </source>
</evidence>
<dbReference type="InterPro" id="IPR050519">
    <property type="entry name" value="Glycosyltransf_28_UgtP"/>
</dbReference>
<dbReference type="Gene3D" id="3.40.50.2000">
    <property type="entry name" value="Glycogen Phosphorylase B"/>
    <property type="match status" value="1"/>
</dbReference>
<organism evidence="5 6">
    <name type="scientific">Rossellomorea aquimaris</name>
    <dbReference type="NCBI Taxonomy" id="189382"/>
    <lineage>
        <taxon>Bacteria</taxon>
        <taxon>Bacillati</taxon>
        <taxon>Bacillota</taxon>
        <taxon>Bacilli</taxon>
        <taxon>Bacillales</taxon>
        <taxon>Bacillaceae</taxon>
        <taxon>Rossellomorea</taxon>
    </lineage>
</organism>
<feature type="domain" description="Diacylglycerol glucosyltransferase N-terminal" evidence="4">
    <location>
        <begin position="15"/>
        <end position="185"/>
    </location>
</feature>
<sequence length="390" mass="44453">MKIILLSMFSVPTGHVKVAEVMQQKIKDKHPDAEVKIVDFLSFSNQWLENAVSGFYLKWIKAFPESYKRFYAQLMMSEEYTGMLKSFSVFSIYFEMKLKKLLEEESPSHIICTHSFPSRILGKLKKKSPSFVPKTVNVYTDFFINGVWDKKNIDYHMVPSSEAKDELIGQYSISSDRIFNTGVPVSNIYKDGKPVKSKTAVSGRKHLLVAGGNNGLCVLNEFMMNPSGTEHFKYTVLCGHNRELFDQLSGIPNIIPLMYIEDREELNAIYDSVDAIITKPGGVTITEVLNKRIPIFIHDYLPGQEEVNLEFLKEKKLVYLLNSEDPLEIITNVLKDKREMNDYLVRLQQYLSSISTCVDESLSTLLKVNQEDALVKPSLNNAGVTKTIFN</sequence>
<dbReference type="AlphaFoldDB" id="A0A1J6VU67"/>
<evidence type="ECO:0000256" key="2">
    <source>
        <dbReference type="ARBA" id="ARBA00022676"/>
    </source>
</evidence>
<dbReference type="RefSeq" id="WP_071620229.1">
    <property type="nucleotide sequence ID" value="NZ_MINN01000128.1"/>
</dbReference>
<keyword evidence="6" id="KW-1185">Reference proteome</keyword>
<reference evidence="5 6" key="1">
    <citation type="submission" date="2016-09" db="EMBL/GenBank/DDBJ databases">
        <title>Bacillus aquimaris SAMM genome sequence reveals colonization and biosurfactant production capacities.</title>
        <authorList>
            <person name="Waghmode S.R."/>
            <person name="Suryavanshi M.V."/>
        </authorList>
    </citation>
    <scope>NUCLEOTIDE SEQUENCE [LARGE SCALE GENOMIC DNA]</scope>
    <source>
        <strain evidence="5 6">SAMM</strain>
    </source>
</reference>
<dbReference type="GO" id="GO:0016758">
    <property type="term" value="F:hexosyltransferase activity"/>
    <property type="evidence" value="ECO:0007669"/>
    <property type="project" value="InterPro"/>
</dbReference>
<dbReference type="GO" id="GO:0016020">
    <property type="term" value="C:membrane"/>
    <property type="evidence" value="ECO:0007669"/>
    <property type="project" value="GOC"/>
</dbReference>
<gene>
    <name evidence="5" type="ORF">BHE18_18005</name>
</gene>
<dbReference type="GO" id="GO:0009247">
    <property type="term" value="P:glycolipid biosynthetic process"/>
    <property type="evidence" value="ECO:0007669"/>
    <property type="project" value="InterPro"/>
</dbReference>
<dbReference type="SUPFAM" id="SSF53756">
    <property type="entry name" value="UDP-Glycosyltransferase/glycogen phosphorylase"/>
    <property type="match status" value="1"/>
</dbReference>
<evidence type="ECO:0000313" key="5">
    <source>
        <dbReference type="EMBL" id="OIU68805.1"/>
    </source>
</evidence>
<name>A0A1J6VU67_9BACI</name>
<accession>A0A1J6VU67</accession>
<protein>
    <recommendedName>
        <fullName evidence="4">Diacylglycerol glucosyltransferase N-terminal domain-containing protein</fullName>
    </recommendedName>
</protein>
<keyword evidence="2" id="KW-0328">Glycosyltransferase</keyword>
<dbReference type="OrthoDB" id="9815663at2"/>
<evidence type="ECO:0000256" key="3">
    <source>
        <dbReference type="ARBA" id="ARBA00022679"/>
    </source>
</evidence>
<keyword evidence="3" id="KW-0808">Transferase</keyword>